<dbReference type="InterPro" id="IPR002933">
    <property type="entry name" value="Peptidase_M20"/>
</dbReference>
<evidence type="ECO:0000259" key="3">
    <source>
        <dbReference type="Pfam" id="PF07687"/>
    </source>
</evidence>
<evidence type="ECO:0000313" key="5">
    <source>
        <dbReference type="Proteomes" id="UP000649345"/>
    </source>
</evidence>
<dbReference type="RefSeq" id="WP_186872790.1">
    <property type="nucleotide sequence ID" value="NZ_JACOOR010000001.1"/>
</dbReference>
<evidence type="ECO:0000256" key="2">
    <source>
        <dbReference type="PIRSR" id="PIRSR005962-1"/>
    </source>
</evidence>
<dbReference type="AlphaFoldDB" id="A0A923LA28"/>
<dbReference type="InterPro" id="IPR017439">
    <property type="entry name" value="Amidohydrolase"/>
</dbReference>
<dbReference type="Pfam" id="PF01546">
    <property type="entry name" value="Peptidase_M20"/>
    <property type="match status" value="1"/>
</dbReference>
<dbReference type="SUPFAM" id="SSF53187">
    <property type="entry name" value="Zn-dependent exopeptidases"/>
    <property type="match status" value="1"/>
</dbReference>
<feature type="binding site" evidence="2">
    <location>
        <position position="165"/>
    </location>
    <ligand>
        <name>Mn(2+)</name>
        <dbReference type="ChEBI" id="CHEBI:29035"/>
        <label>2</label>
    </ligand>
</feature>
<dbReference type="EMBL" id="JACOOR010000001">
    <property type="protein sequence ID" value="MBC5658498.1"/>
    <property type="molecule type" value="Genomic_DNA"/>
</dbReference>
<keyword evidence="5" id="KW-1185">Reference proteome</keyword>
<keyword evidence="1" id="KW-0378">Hydrolase</keyword>
<dbReference type="Proteomes" id="UP000649345">
    <property type="component" value="Unassembled WGS sequence"/>
</dbReference>
<dbReference type="GO" id="GO:0046872">
    <property type="term" value="F:metal ion binding"/>
    <property type="evidence" value="ECO:0007669"/>
    <property type="project" value="UniProtKB-KW"/>
</dbReference>
<dbReference type="PANTHER" id="PTHR11014">
    <property type="entry name" value="PEPTIDASE M20 FAMILY MEMBER"/>
    <property type="match status" value="1"/>
</dbReference>
<dbReference type="PANTHER" id="PTHR11014:SF63">
    <property type="entry name" value="METALLOPEPTIDASE, PUTATIVE (AFU_ORTHOLOGUE AFUA_6G09600)-RELATED"/>
    <property type="match status" value="1"/>
</dbReference>
<dbReference type="GO" id="GO:0019877">
    <property type="term" value="P:diaminopimelate biosynthetic process"/>
    <property type="evidence" value="ECO:0007669"/>
    <property type="project" value="UniProtKB-ARBA"/>
</dbReference>
<reference evidence="4" key="1">
    <citation type="submission" date="2020-08" db="EMBL/GenBank/DDBJ databases">
        <title>Genome public.</title>
        <authorList>
            <person name="Liu C."/>
            <person name="Sun Q."/>
        </authorList>
    </citation>
    <scope>NUCLEOTIDE SEQUENCE</scope>
    <source>
        <strain evidence="4">NSJ-68</strain>
    </source>
</reference>
<feature type="binding site" evidence="2">
    <location>
        <position position="103"/>
    </location>
    <ligand>
        <name>Mn(2+)</name>
        <dbReference type="ChEBI" id="CHEBI:29035"/>
        <label>2</label>
    </ligand>
</feature>
<comment type="caution">
    <text evidence="4">The sequence shown here is derived from an EMBL/GenBank/DDBJ whole genome shotgun (WGS) entry which is preliminary data.</text>
</comment>
<dbReference type="Gene3D" id="3.30.70.360">
    <property type="match status" value="1"/>
</dbReference>
<dbReference type="NCBIfam" id="TIGR01891">
    <property type="entry name" value="amidohydrolases"/>
    <property type="match status" value="1"/>
</dbReference>
<proteinExistence type="predicted"/>
<organism evidence="4 5">
    <name type="scientific">Anaerosacchariphilus hominis</name>
    <dbReference type="NCBI Taxonomy" id="2763017"/>
    <lineage>
        <taxon>Bacteria</taxon>
        <taxon>Bacillati</taxon>
        <taxon>Bacillota</taxon>
        <taxon>Clostridia</taxon>
        <taxon>Lachnospirales</taxon>
        <taxon>Lachnospiraceae</taxon>
        <taxon>Anaerosacchariphilus</taxon>
    </lineage>
</organism>
<dbReference type="Pfam" id="PF07687">
    <property type="entry name" value="M20_dimer"/>
    <property type="match status" value="1"/>
</dbReference>
<keyword evidence="2" id="KW-0479">Metal-binding</keyword>
<feature type="binding site" evidence="2">
    <location>
        <position position="105"/>
    </location>
    <ligand>
        <name>Mn(2+)</name>
        <dbReference type="ChEBI" id="CHEBI:29035"/>
        <label>2</label>
    </ligand>
</feature>
<feature type="binding site" evidence="2">
    <location>
        <position position="367"/>
    </location>
    <ligand>
        <name>Mn(2+)</name>
        <dbReference type="ChEBI" id="CHEBI:29035"/>
        <label>2</label>
    </ligand>
</feature>
<evidence type="ECO:0000313" key="4">
    <source>
        <dbReference type="EMBL" id="MBC5658498.1"/>
    </source>
</evidence>
<evidence type="ECO:0000256" key="1">
    <source>
        <dbReference type="ARBA" id="ARBA00022801"/>
    </source>
</evidence>
<dbReference type="SUPFAM" id="SSF55031">
    <property type="entry name" value="Bacterial exopeptidase dimerisation domain"/>
    <property type="match status" value="1"/>
</dbReference>
<dbReference type="CDD" id="cd03886">
    <property type="entry name" value="M20_Acy1"/>
    <property type="match status" value="1"/>
</dbReference>
<dbReference type="FunFam" id="3.30.70.360:FF:000001">
    <property type="entry name" value="N-acetyldiaminopimelate deacetylase"/>
    <property type="match status" value="1"/>
</dbReference>
<dbReference type="InterPro" id="IPR036264">
    <property type="entry name" value="Bact_exopeptidase_dim_dom"/>
</dbReference>
<feature type="domain" description="Peptidase M20 dimerisation" evidence="3">
    <location>
        <begin position="191"/>
        <end position="286"/>
    </location>
</feature>
<protein>
    <submittedName>
        <fullName evidence="4">Amidohydrolase</fullName>
    </submittedName>
</protein>
<dbReference type="PIRSF" id="PIRSF005962">
    <property type="entry name" value="Pept_M20D_amidohydro"/>
    <property type="match status" value="1"/>
</dbReference>
<gene>
    <name evidence="4" type="ORF">H8S44_01690</name>
</gene>
<dbReference type="InterPro" id="IPR011650">
    <property type="entry name" value="Peptidase_M20_dimer"/>
</dbReference>
<feature type="binding site" evidence="2">
    <location>
        <position position="139"/>
    </location>
    <ligand>
        <name>Mn(2+)</name>
        <dbReference type="ChEBI" id="CHEBI:29035"/>
        <label>2</label>
    </ligand>
</feature>
<sequence length="399" mass="43398">MSYYDRALELKEELTENRRYLHRHAEVGFELPETRAYVTEKLKEYGIEPHPCGEGITALIGKGAEGGEAGKVLLLRADMDALAMPEESGLPFASENPKAAHCCGHDMHAAMLLTAAKMLKEQENRLAGTVKLMFQPSEETLTGSRNMLEHGILEQPKVDAALAYHVGPGQLPIGLFMYNAGSTMMFSNNDLHIRVKGRGGHGAMPQNCVDPISVGAHIVVALQEIISREMNPKASCVITIGSFHAGTTLNVIPEEAILDGTLRADTKEAQKQLVKRVREVAEATARVYGAEAEVEITDGAPPLICDKETTEEFVGYMRELAIPGTMEQPDVAASASEDFACIAEQVPSAFMYVSAGFPDGRGVASAHNPKVQFNEEVLPRGAAYLAHCAQRWLEEHCDK</sequence>
<name>A0A923LA28_9FIRM</name>
<comment type="cofactor">
    <cofactor evidence="2">
        <name>Mn(2+)</name>
        <dbReference type="ChEBI" id="CHEBI:29035"/>
    </cofactor>
    <text evidence="2">The Mn(2+) ion enhances activity.</text>
</comment>
<accession>A0A923LA28</accession>
<keyword evidence="2" id="KW-0464">Manganese</keyword>
<dbReference type="GO" id="GO:0050118">
    <property type="term" value="F:N-acetyldiaminopimelate deacetylase activity"/>
    <property type="evidence" value="ECO:0007669"/>
    <property type="project" value="UniProtKB-ARBA"/>
</dbReference>
<dbReference type="Gene3D" id="3.40.630.10">
    <property type="entry name" value="Zn peptidases"/>
    <property type="match status" value="1"/>
</dbReference>